<feature type="transmembrane region" description="Helical" evidence="10">
    <location>
        <begin position="506"/>
        <end position="522"/>
    </location>
</feature>
<dbReference type="Pfam" id="PF03176">
    <property type="entry name" value="MMPL"/>
    <property type="match status" value="1"/>
</dbReference>
<dbReference type="Proteomes" id="UP000319280">
    <property type="component" value="Unassembled WGS sequence"/>
</dbReference>
<dbReference type="Gene3D" id="1.20.1640.10">
    <property type="entry name" value="Multidrug efflux transporter AcrB transmembrane domain"/>
    <property type="match status" value="1"/>
</dbReference>
<keyword evidence="8 10" id="KW-0472">Membrane</keyword>
<evidence type="ECO:0000256" key="8">
    <source>
        <dbReference type="ARBA" id="ARBA00023136"/>
    </source>
</evidence>
<keyword evidence="3" id="KW-1003">Cell membrane</keyword>
<dbReference type="EMBL" id="VJMZ01000001">
    <property type="protein sequence ID" value="TRM11742.1"/>
    <property type="molecule type" value="Genomic_DNA"/>
</dbReference>
<evidence type="ECO:0000256" key="6">
    <source>
        <dbReference type="ARBA" id="ARBA00022989"/>
    </source>
</evidence>
<feature type="transmembrane region" description="Helical" evidence="10">
    <location>
        <begin position="554"/>
        <end position="572"/>
    </location>
</feature>
<evidence type="ECO:0000259" key="11">
    <source>
        <dbReference type="Pfam" id="PF03176"/>
    </source>
</evidence>
<dbReference type="GO" id="GO:0005886">
    <property type="term" value="C:plasma membrane"/>
    <property type="evidence" value="ECO:0007669"/>
    <property type="project" value="TreeGrafter"/>
</dbReference>
<proteinExistence type="predicted"/>
<dbReference type="PANTHER" id="PTHR30081:SF10">
    <property type="entry name" value="SSD DOMAIN-CONTAINING PROTEIN"/>
    <property type="match status" value="1"/>
</dbReference>
<keyword evidence="9" id="KW-0175">Coiled coil</keyword>
<evidence type="ECO:0000256" key="4">
    <source>
        <dbReference type="ARBA" id="ARBA00022692"/>
    </source>
</evidence>
<evidence type="ECO:0000313" key="12">
    <source>
        <dbReference type="EMBL" id="TRM11742.1"/>
    </source>
</evidence>
<keyword evidence="2" id="KW-0813">Transport</keyword>
<dbReference type="PANTHER" id="PTHR30081">
    <property type="entry name" value="PROTEIN-EXPORT MEMBRANE PROTEIN SEC"/>
    <property type="match status" value="1"/>
</dbReference>
<name>A0A549YIN6_9BACI</name>
<dbReference type="GO" id="GO:0015031">
    <property type="term" value="P:protein transport"/>
    <property type="evidence" value="ECO:0007669"/>
    <property type="project" value="UniProtKB-KW"/>
</dbReference>
<dbReference type="SUPFAM" id="SSF82866">
    <property type="entry name" value="Multidrug efflux transporter AcrB transmembrane domain"/>
    <property type="match status" value="1"/>
</dbReference>
<protein>
    <submittedName>
        <fullName evidence="12">MMPL family transporter</fullName>
    </submittedName>
</protein>
<accession>A0A549YIN6</accession>
<comment type="subcellular location">
    <subcellularLocation>
        <location evidence="1">Membrane</location>
        <topology evidence="1">Multi-pass membrane protein</topology>
    </subcellularLocation>
</comment>
<dbReference type="InterPro" id="IPR022813">
    <property type="entry name" value="SecD/SecF_arch_bac"/>
</dbReference>
<dbReference type="AlphaFoldDB" id="A0A549YIN6"/>
<organism evidence="12 13">
    <name type="scientific">Lentibacillus cibarius</name>
    <dbReference type="NCBI Taxonomy" id="2583219"/>
    <lineage>
        <taxon>Bacteria</taxon>
        <taxon>Bacillati</taxon>
        <taxon>Bacillota</taxon>
        <taxon>Bacilli</taxon>
        <taxon>Bacillales</taxon>
        <taxon>Bacillaceae</taxon>
        <taxon>Lentibacillus</taxon>
    </lineage>
</organism>
<keyword evidence="7" id="KW-0811">Translocation</keyword>
<feature type="coiled-coil region" evidence="9">
    <location>
        <begin position="254"/>
        <end position="382"/>
    </location>
</feature>
<gene>
    <name evidence="12" type="ORF">FH966_08655</name>
</gene>
<evidence type="ECO:0000256" key="5">
    <source>
        <dbReference type="ARBA" id="ARBA00022927"/>
    </source>
</evidence>
<sequence>MKLLNWVAKLLRIFPMKSIFITIIIIILLATGIPNVFMATGNDTLVEKNTDVYQDNQMLEEEFGGESIMVLYESDNLLTPNHLEHMKGLENELNVNDAIFSTISPVTLVEEIAMKQSDKFHNGITDIIDGLNDMGNQLSDRSKELKENAKNSPSIDLPETEALDIPTIEDPKLPKFEGMELPEFDESEFPDMNERVSELNNAFSKMIEAQKNLENNTENLVNGYAEFSEKLTSLGQRLLTISKQMEDIPQKDQLKETSQNIIGLAKRMKKASEDAGQLPTIPAETITGLNDIQGKLTNQLQEQKLMLKKQKEKLEQLQGSMQKQQEMQQEKVKQKMEKQKKAQKGKLKRQIKQRQAEKEAEMQRFKKNMQEKQQEQADMLNELSHGLSTMGEKLQSISENLQDIYGYSDIMTPGLPTKQATLDNMIYDEDNKLRPMFDEVIVDDNQMLMIIKLKGNTDDVEKSAVIDSINDYLDAEDLDSVDVLVSGKPVLDHSIKESMKKSIQKMMGLALLIMVIVLFFIFKVRWRLFPLLIVLTAIIGTVGLMGWLQIPITMVSMAVFPILIGLGIDYAIQFQNRHAEEMAKEDWNESE</sequence>
<feature type="transmembrane region" description="Helical" evidence="10">
    <location>
        <begin position="529"/>
        <end position="548"/>
    </location>
</feature>
<feature type="domain" description="Membrane transport protein MMPL" evidence="11">
    <location>
        <begin position="346"/>
        <end position="585"/>
    </location>
</feature>
<evidence type="ECO:0000256" key="3">
    <source>
        <dbReference type="ARBA" id="ARBA00022475"/>
    </source>
</evidence>
<keyword evidence="13" id="KW-1185">Reference proteome</keyword>
<keyword evidence="6 10" id="KW-1133">Transmembrane helix</keyword>
<dbReference type="RefSeq" id="WP_142790829.1">
    <property type="nucleotide sequence ID" value="NZ_VJMZ01000001.1"/>
</dbReference>
<evidence type="ECO:0000256" key="1">
    <source>
        <dbReference type="ARBA" id="ARBA00004141"/>
    </source>
</evidence>
<dbReference type="InterPro" id="IPR004869">
    <property type="entry name" value="MMPL_dom"/>
</dbReference>
<evidence type="ECO:0000256" key="10">
    <source>
        <dbReference type="SAM" id="Phobius"/>
    </source>
</evidence>
<evidence type="ECO:0000256" key="9">
    <source>
        <dbReference type="SAM" id="Coils"/>
    </source>
</evidence>
<reference evidence="12 13" key="1">
    <citation type="submission" date="2019-07" db="EMBL/GenBank/DDBJ databases">
        <title>Genomic analysis of Lentibacillus sp. NKC851-2.</title>
        <authorList>
            <person name="Oh Y.J."/>
        </authorList>
    </citation>
    <scope>NUCLEOTIDE SEQUENCE [LARGE SCALE GENOMIC DNA]</scope>
    <source>
        <strain evidence="12 13">NKC851-2</strain>
    </source>
</reference>
<evidence type="ECO:0000313" key="13">
    <source>
        <dbReference type="Proteomes" id="UP000319280"/>
    </source>
</evidence>
<keyword evidence="4 10" id="KW-0812">Transmembrane</keyword>
<keyword evidence="5" id="KW-0653">Protein transport</keyword>
<comment type="caution">
    <text evidence="12">The sequence shown here is derived from an EMBL/GenBank/DDBJ whole genome shotgun (WGS) entry which is preliminary data.</text>
</comment>
<evidence type="ECO:0000256" key="2">
    <source>
        <dbReference type="ARBA" id="ARBA00022448"/>
    </source>
</evidence>
<evidence type="ECO:0000256" key="7">
    <source>
        <dbReference type="ARBA" id="ARBA00023010"/>
    </source>
</evidence>